<keyword evidence="4 6" id="KW-0560">Oxidoreductase</keyword>
<dbReference type="EC" id="1.8.3.2" evidence="6"/>
<dbReference type="Gene3D" id="1.20.120.310">
    <property type="entry name" value="ERV/ALR sulfhydryl oxidase domain"/>
    <property type="match status" value="1"/>
</dbReference>
<dbReference type="InterPro" id="IPR017905">
    <property type="entry name" value="ERV/ALR_sulphydryl_oxidase"/>
</dbReference>
<keyword evidence="5" id="KW-1015">Disulfide bond</keyword>
<evidence type="ECO:0000256" key="3">
    <source>
        <dbReference type="ARBA" id="ARBA00022827"/>
    </source>
</evidence>
<dbReference type="InterPro" id="IPR039799">
    <property type="entry name" value="ALR/ERV"/>
</dbReference>
<comment type="catalytic activity">
    <reaction evidence="6">
        <text>2 R'C(R)SH + O2 = R'C(R)S-S(R)CR' + H2O2</text>
        <dbReference type="Rhea" id="RHEA:17357"/>
        <dbReference type="ChEBI" id="CHEBI:15379"/>
        <dbReference type="ChEBI" id="CHEBI:16240"/>
        <dbReference type="ChEBI" id="CHEBI:16520"/>
        <dbReference type="ChEBI" id="CHEBI:17412"/>
        <dbReference type="EC" id="1.8.3.2"/>
    </reaction>
</comment>
<dbReference type="PROSITE" id="PS51324">
    <property type="entry name" value="ERV_ALR"/>
    <property type="match status" value="1"/>
</dbReference>
<dbReference type="SUPFAM" id="SSF69000">
    <property type="entry name" value="FAD-dependent thiol oxidase"/>
    <property type="match status" value="1"/>
</dbReference>
<evidence type="ECO:0000256" key="6">
    <source>
        <dbReference type="RuleBase" id="RU371123"/>
    </source>
</evidence>
<evidence type="ECO:0000256" key="4">
    <source>
        <dbReference type="ARBA" id="ARBA00023002"/>
    </source>
</evidence>
<name>A0AAW1PCD1_9CHLO</name>
<reference evidence="8 9" key="1">
    <citation type="journal article" date="2024" name="Nat. Commun.">
        <title>Phylogenomics reveals the evolutionary origins of lichenization in chlorophyte algae.</title>
        <authorList>
            <person name="Puginier C."/>
            <person name="Libourel C."/>
            <person name="Otte J."/>
            <person name="Skaloud P."/>
            <person name="Haon M."/>
            <person name="Grisel S."/>
            <person name="Petersen M."/>
            <person name="Berrin J.G."/>
            <person name="Delaux P.M."/>
            <person name="Dal Grande F."/>
            <person name="Keller J."/>
        </authorList>
    </citation>
    <scope>NUCLEOTIDE SEQUENCE [LARGE SCALE GENOMIC DNA]</scope>
    <source>
        <strain evidence="8 9">SAG 2036</strain>
    </source>
</reference>
<feature type="domain" description="ERV/ALR sulfhydryl oxidase" evidence="7">
    <location>
        <begin position="1"/>
        <end position="83"/>
    </location>
</feature>
<dbReference type="AlphaFoldDB" id="A0AAW1PCD1"/>
<comment type="caution">
    <text evidence="8">The sequence shown here is derived from an EMBL/GenBank/DDBJ whole genome shotgun (WGS) entry which is preliminary data.</text>
</comment>
<accession>A0AAW1PCD1</accession>
<dbReference type="GO" id="GO:0016971">
    <property type="term" value="F:flavin-dependent sulfhydryl oxidase activity"/>
    <property type="evidence" value="ECO:0007669"/>
    <property type="project" value="InterPro"/>
</dbReference>
<evidence type="ECO:0000259" key="7">
    <source>
        <dbReference type="PROSITE" id="PS51324"/>
    </source>
</evidence>
<evidence type="ECO:0000313" key="8">
    <source>
        <dbReference type="EMBL" id="KAK9807111.1"/>
    </source>
</evidence>
<dbReference type="Pfam" id="PF04777">
    <property type="entry name" value="Evr1_Alr"/>
    <property type="match status" value="1"/>
</dbReference>
<dbReference type="Proteomes" id="UP001465755">
    <property type="component" value="Unassembled WGS sequence"/>
</dbReference>
<keyword evidence="2 6" id="KW-0285">Flavoprotein</keyword>
<keyword evidence="3 6" id="KW-0274">FAD</keyword>
<dbReference type="PANTHER" id="PTHR12645">
    <property type="entry name" value="ALR/ERV"/>
    <property type="match status" value="1"/>
</dbReference>
<proteinExistence type="predicted"/>
<evidence type="ECO:0000256" key="5">
    <source>
        <dbReference type="ARBA" id="ARBA00023157"/>
    </source>
</evidence>
<evidence type="ECO:0000256" key="1">
    <source>
        <dbReference type="ARBA" id="ARBA00001974"/>
    </source>
</evidence>
<dbReference type="GO" id="GO:0005739">
    <property type="term" value="C:mitochondrion"/>
    <property type="evidence" value="ECO:0007669"/>
    <property type="project" value="TreeGrafter"/>
</dbReference>
<dbReference type="GO" id="GO:0050660">
    <property type="term" value="F:flavin adenine dinucleotide binding"/>
    <property type="evidence" value="ECO:0007669"/>
    <property type="project" value="TreeGrafter"/>
</dbReference>
<protein>
    <recommendedName>
        <fullName evidence="6">Sulfhydryl oxidase</fullName>
        <ecNumber evidence="6">1.8.3.2</ecNumber>
    </recommendedName>
</protein>
<dbReference type="EMBL" id="JALJOQ010000034">
    <property type="protein sequence ID" value="KAK9807111.1"/>
    <property type="molecule type" value="Genomic_DNA"/>
</dbReference>
<comment type="cofactor">
    <cofactor evidence="1 6">
        <name>FAD</name>
        <dbReference type="ChEBI" id="CHEBI:57692"/>
    </cofactor>
</comment>
<keyword evidence="9" id="KW-1185">Reference proteome</keyword>
<organism evidence="8 9">
    <name type="scientific">Symbiochloris irregularis</name>
    <dbReference type="NCBI Taxonomy" id="706552"/>
    <lineage>
        <taxon>Eukaryota</taxon>
        <taxon>Viridiplantae</taxon>
        <taxon>Chlorophyta</taxon>
        <taxon>core chlorophytes</taxon>
        <taxon>Trebouxiophyceae</taxon>
        <taxon>Trebouxiales</taxon>
        <taxon>Trebouxiaceae</taxon>
        <taxon>Symbiochloris</taxon>
    </lineage>
</organism>
<gene>
    <name evidence="8" type="ORF">WJX73_006054</name>
</gene>
<dbReference type="PANTHER" id="PTHR12645:SF0">
    <property type="entry name" value="FAD-LINKED SULFHYDRYL OXIDASE ALR"/>
    <property type="match status" value="1"/>
</dbReference>
<evidence type="ECO:0000313" key="9">
    <source>
        <dbReference type="Proteomes" id="UP001465755"/>
    </source>
</evidence>
<evidence type="ECO:0000256" key="2">
    <source>
        <dbReference type="ARBA" id="ARBA00022630"/>
    </source>
</evidence>
<sequence>MAAYYPQKPSPQAQGNMQSLIQRFADFYPCPSCAQHMRQDLKKHPPEVQSRQELSQWFCGLHNRVNKRLGKPQFDCSQVLARWRASIKASGGNRSIQNPAEAAQ</sequence>
<dbReference type="InterPro" id="IPR036774">
    <property type="entry name" value="ERV/ALR_sulphydryl_oxid_sf"/>
</dbReference>